<name>L7JQV0_TRAHO</name>
<comment type="subcellular location">
    <subcellularLocation>
        <location evidence="1 5">Membrane</location>
        <topology evidence="1 5">Multi-pass membrane protein</topology>
    </subcellularLocation>
</comment>
<dbReference type="AlphaFoldDB" id="L7JQV0"/>
<dbReference type="Pfam" id="PF03208">
    <property type="entry name" value="PRA1"/>
    <property type="match status" value="1"/>
</dbReference>
<feature type="transmembrane region" description="Helical" evidence="5">
    <location>
        <begin position="115"/>
        <end position="148"/>
    </location>
</feature>
<evidence type="ECO:0000256" key="4">
    <source>
        <dbReference type="ARBA" id="ARBA00023136"/>
    </source>
</evidence>
<dbReference type="InterPro" id="IPR004895">
    <property type="entry name" value="Prenylated_rab_accept_PRA1"/>
</dbReference>
<keyword evidence="4 5" id="KW-0472">Membrane</keyword>
<evidence type="ECO:0000313" key="7">
    <source>
        <dbReference type="Proteomes" id="UP000011185"/>
    </source>
</evidence>
<gene>
    <name evidence="6" type="ORF">THOM_3213</name>
</gene>
<dbReference type="PANTHER" id="PTHR19317:SF0">
    <property type="entry name" value="PRENYLATED RAB ACCEPTOR PROTEIN 1"/>
    <property type="match status" value="1"/>
</dbReference>
<dbReference type="Proteomes" id="UP000011185">
    <property type="component" value="Unassembled WGS sequence"/>
</dbReference>
<dbReference type="GO" id="GO:0005794">
    <property type="term" value="C:Golgi apparatus"/>
    <property type="evidence" value="ECO:0007669"/>
    <property type="project" value="TreeGrafter"/>
</dbReference>
<evidence type="ECO:0000256" key="1">
    <source>
        <dbReference type="ARBA" id="ARBA00004141"/>
    </source>
</evidence>
<dbReference type="HOGENOM" id="CLU_1611961_0_0_1"/>
<keyword evidence="7" id="KW-1185">Reference proteome</keyword>
<evidence type="ECO:0000256" key="5">
    <source>
        <dbReference type="RuleBase" id="RU363107"/>
    </source>
</evidence>
<accession>L7JQV0</accession>
<feature type="transmembrane region" description="Helical" evidence="5">
    <location>
        <begin position="65"/>
        <end position="95"/>
    </location>
</feature>
<dbReference type="STRING" id="72359.L7JQV0"/>
<organism evidence="6 7">
    <name type="scientific">Trachipleistophora hominis</name>
    <name type="common">Microsporidian parasite</name>
    <dbReference type="NCBI Taxonomy" id="72359"/>
    <lineage>
        <taxon>Eukaryota</taxon>
        <taxon>Fungi</taxon>
        <taxon>Fungi incertae sedis</taxon>
        <taxon>Microsporidia</taxon>
        <taxon>Pleistophoridae</taxon>
        <taxon>Trachipleistophora</taxon>
    </lineage>
</organism>
<dbReference type="GO" id="GO:0016020">
    <property type="term" value="C:membrane"/>
    <property type="evidence" value="ECO:0007669"/>
    <property type="project" value="UniProtKB-SubCell"/>
</dbReference>
<dbReference type="EMBL" id="JH994100">
    <property type="protein sequence ID" value="ELQ73838.1"/>
    <property type="molecule type" value="Genomic_DNA"/>
</dbReference>
<keyword evidence="2 5" id="KW-0812">Transmembrane</keyword>
<protein>
    <recommendedName>
        <fullName evidence="5">PRA1 family protein</fullName>
    </recommendedName>
</protein>
<dbReference type="OrthoDB" id="63113at2759"/>
<proteinExistence type="inferred from homology"/>
<dbReference type="InParanoid" id="L7JQV0"/>
<dbReference type="PANTHER" id="PTHR19317">
    <property type="entry name" value="PRENYLATED RAB ACCEPTOR 1-RELATED"/>
    <property type="match status" value="1"/>
</dbReference>
<dbReference type="VEuPathDB" id="MicrosporidiaDB:THOM_3213"/>
<dbReference type="OMA" id="LKNEYVM"/>
<sequence>MVQGEINEAAHKECTSYVDAFKDVIKSSEDVRTFVDISNMGMPPAGKEHIKRRVSCNFERFKGNYLIISFVFIAVFLIRQLSALFVLALWAGYFFAADCFGDKFAVGGYELKNEYVMYFCIVLTVLYLIVFNTIIVSLMVTLSLFMVVVVAHMLCYKDEPSLEDV</sequence>
<evidence type="ECO:0000256" key="3">
    <source>
        <dbReference type="ARBA" id="ARBA00022989"/>
    </source>
</evidence>
<keyword evidence="3 5" id="KW-1133">Transmembrane helix</keyword>
<evidence type="ECO:0000313" key="6">
    <source>
        <dbReference type="EMBL" id="ELQ73838.1"/>
    </source>
</evidence>
<reference evidence="6 7" key="1">
    <citation type="journal article" date="2012" name="PLoS Pathog.">
        <title>The genome of the obligate intracellular parasite Trachipleistophora hominis: new insights into microsporidian genome dynamics and reductive evolution.</title>
        <authorList>
            <person name="Heinz E."/>
            <person name="Williams T.A."/>
            <person name="Nakjang S."/>
            <person name="Noel C.J."/>
            <person name="Swan D.C."/>
            <person name="Goldberg A.V."/>
            <person name="Harris S.R."/>
            <person name="Weinmaier T."/>
            <person name="Markert S."/>
            <person name="Becher D."/>
            <person name="Bernhardt J."/>
            <person name="Dagan T."/>
            <person name="Hacker C."/>
            <person name="Lucocq J.M."/>
            <person name="Schweder T."/>
            <person name="Rattei T."/>
            <person name="Hall N."/>
            <person name="Hirt R.P."/>
            <person name="Embley T.M."/>
        </authorList>
    </citation>
    <scope>NUCLEOTIDE SEQUENCE [LARGE SCALE GENOMIC DNA]</scope>
</reference>
<comment type="similarity">
    <text evidence="5">Belongs to the PRA1 family.</text>
</comment>
<evidence type="ECO:0000256" key="2">
    <source>
        <dbReference type="ARBA" id="ARBA00022692"/>
    </source>
</evidence>